<keyword evidence="4" id="KW-0012">Acyltransferase</keyword>
<dbReference type="GO" id="GO:0004366">
    <property type="term" value="F:glycerol-3-phosphate O-acyltransferase activity"/>
    <property type="evidence" value="ECO:0007669"/>
    <property type="project" value="UniProtKB-EC"/>
</dbReference>
<proteinExistence type="predicted"/>
<evidence type="ECO:0000313" key="5">
    <source>
        <dbReference type="Proteomes" id="UP000236161"/>
    </source>
</evidence>
<dbReference type="OrthoDB" id="1854593at2759"/>
<keyword evidence="2" id="KW-0472">Membrane</keyword>
<reference evidence="4 5" key="1">
    <citation type="journal article" date="2017" name="Nature">
        <title>The Apostasia genome and the evolution of orchids.</title>
        <authorList>
            <person name="Zhang G.Q."/>
            <person name="Liu K.W."/>
            <person name="Li Z."/>
            <person name="Lohaus R."/>
            <person name="Hsiao Y.Y."/>
            <person name="Niu S.C."/>
            <person name="Wang J.Y."/>
            <person name="Lin Y.C."/>
            <person name="Xu Q."/>
            <person name="Chen L.J."/>
            <person name="Yoshida K."/>
            <person name="Fujiwara S."/>
            <person name="Wang Z.W."/>
            <person name="Zhang Y.Q."/>
            <person name="Mitsuda N."/>
            <person name="Wang M."/>
            <person name="Liu G.H."/>
            <person name="Pecoraro L."/>
            <person name="Huang H.X."/>
            <person name="Xiao X.J."/>
            <person name="Lin M."/>
            <person name="Wu X.Y."/>
            <person name="Wu W.L."/>
            <person name="Chen Y.Y."/>
            <person name="Chang S.B."/>
            <person name="Sakamoto S."/>
            <person name="Ohme-Takagi M."/>
            <person name="Yagi M."/>
            <person name="Zeng S.J."/>
            <person name="Shen C.Y."/>
            <person name="Yeh C.M."/>
            <person name="Luo Y.B."/>
            <person name="Tsai W.C."/>
            <person name="Van de Peer Y."/>
            <person name="Liu Z.J."/>
        </authorList>
    </citation>
    <scope>NUCLEOTIDE SEQUENCE [LARGE SCALE GENOMIC DNA]</scope>
    <source>
        <strain evidence="5">cv. Shenzhen</strain>
        <tissue evidence="4">Stem</tissue>
    </source>
</reference>
<dbReference type="PANTHER" id="PTHR15486:SF96">
    <property type="entry name" value="LIPID DROPLET-REGULATING VLDL ASSEMBLY FACTOR AUP1"/>
    <property type="match status" value="1"/>
</dbReference>
<dbReference type="EMBL" id="KZ451930">
    <property type="protein sequence ID" value="PKA61395.1"/>
    <property type="molecule type" value="Genomic_DNA"/>
</dbReference>
<dbReference type="Proteomes" id="UP000236161">
    <property type="component" value="Unassembled WGS sequence"/>
</dbReference>
<dbReference type="GO" id="GO:0090447">
    <property type="term" value="F:glycerol-3-phosphate 2-O-acyltransferase activity"/>
    <property type="evidence" value="ECO:0007669"/>
    <property type="project" value="TreeGrafter"/>
</dbReference>
<accession>A0A2I0B0U0</accession>
<name>A0A2I0B0U0_9ASPA</name>
<dbReference type="GO" id="GO:0016791">
    <property type="term" value="F:phosphatase activity"/>
    <property type="evidence" value="ECO:0007669"/>
    <property type="project" value="TreeGrafter"/>
</dbReference>
<organism evidence="4 5">
    <name type="scientific">Apostasia shenzhenica</name>
    <dbReference type="NCBI Taxonomy" id="1088818"/>
    <lineage>
        <taxon>Eukaryota</taxon>
        <taxon>Viridiplantae</taxon>
        <taxon>Streptophyta</taxon>
        <taxon>Embryophyta</taxon>
        <taxon>Tracheophyta</taxon>
        <taxon>Spermatophyta</taxon>
        <taxon>Magnoliopsida</taxon>
        <taxon>Liliopsida</taxon>
        <taxon>Asparagales</taxon>
        <taxon>Orchidaceae</taxon>
        <taxon>Apostasioideae</taxon>
        <taxon>Apostasia</taxon>
    </lineage>
</organism>
<gene>
    <name evidence="4" type="primary">GPAT6</name>
    <name evidence="4" type="ORF">AXF42_Ash014312</name>
</gene>
<keyword evidence="4" id="KW-0808">Transferase</keyword>
<feature type="compositionally biased region" description="Basic and acidic residues" evidence="3">
    <location>
        <begin position="292"/>
        <end position="306"/>
    </location>
</feature>
<dbReference type="STRING" id="1088818.A0A2I0B0U0"/>
<evidence type="ECO:0000256" key="3">
    <source>
        <dbReference type="SAM" id="MobiDB-lite"/>
    </source>
</evidence>
<sequence length="348" mass="38593">MFDASTHSRFHAQFQVPHRPQVHPLPVHLFYLFLKLPVLFITQLFPPPKEILPSINKKRKPCQGGSAACASSSPSLPRRPPSPETDASVALLIVLWFPSPSSSPASERRRRSPPIKHQIRVHRLLGVRISVKAPPLGVLPATRRPLRLLPPHPPRPLDCLLALRRHVATVTYSLSRLSELLSPIKNVRLARDRGKDAAIIKACWKRETSPSAPKGRRAGAVPPRFSALFAELTDEIVPVALESRTSLFHGTTARGGRGWIHSSSALNPSPAYEVTFLSKLPRNSHAAAAAEGEPRDRQLAAEDDRGEPWVRVHELHEEGQVHGARRKRRIGAEEDAVEACELGFSRRL</sequence>
<dbReference type="EC" id="2.3.1.15" evidence="4"/>
<feature type="region of interest" description="Disordered" evidence="3">
    <location>
        <begin position="56"/>
        <end position="84"/>
    </location>
</feature>
<feature type="region of interest" description="Disordered" evidence="3">
    <location>
        <begin position="287"/>
        <end position="306"/>
    </location>
</feature>
<dbReference type="AlphaFoldDB" id="A0A2I0B0U0"/>
<evidence type="ECO:0000313" key="4">
    <source>
        <dbReference type="EMBL" id="PKA61395.1"/>
    </source>
</evidence>
<evidence type="ECO:0000256" key="2">
    <source>
        <dbReference type="ARBA" id="ARBA00023136"/>
    </source>
</evidence>
<dbReference type="GO" id="GO:0016020">
    <property type="term" value="C:membrane"/>
    <property type="evidence" value="ECO:0007669"/>
    <property type="project" value="UniProtKB-SubCell"/>
</dbReference>
<dbReference type="PANTHER" id="PTHR15486">
    <property type="entry name" value="ANCIENT UBIQUITOUS PROTEIN"/>
    <property type="match status" value="1"/>
</dbReference>
<keyword evidence="5" id="KW-1185">Reference proteome</keyword>
<evidence type="ECO:0000256" key="1">
    <source>
        <dbReference type="ARBA" id="ARBA00004370"/>
    </source>
</evidence>
<dbReference type="GO" id="GO:0010143">
    <property type="term" value="P:cutin biosynthetic process"/>
    <property type="evidence" value="ECO:0007669"/>
    <property type="project" value="TreeGrafter"/>
</dbReference>
<protein>
    <submittedName>
        <fullName evidence="4">Glycerol-3-phosphate 2-O-acyltransferase 6</fullName>
        <ecNumber evidence="4">2.3.1.15</ecNumber>
    </submittedName>
</protein>
<comment type="subcellular location">
    <subcellularLocation>
        <location evidence="1">Membrane</location>
    </subcellularLocation>
</comment>